<dbReference type="CDD" id="cd04301">
    <property type="entry name" value="NAT_SF"/>
    <property type="match status" value="1"/>
</dbReference>
<evidence type="ECO:0000259" key="3">
    <source>
        <dbReference type="PROSITE" id="PS51186"/>
    </source>
</evidence>
<dbReference type="SUPFAM" id="SSF55729">
    <property type="entry name" value="Acyl-CoA N-acyltransferases (Nat)"/>
    <property type="match status" value="1"/>
</dbReference>
<dbReference type="Pfam" id="PF00583">
    <property type="entry name" value="Acetyltransf_1"/>
    <property type="match status" value="1"/>
</dbReference>
<organism evidence="4 5">
    <name type="scientific">Pacificispira spongiicola</name>
    <dbReference type="NCBI Taxonomy" id="2729598"/>
    <lineage>
        <taxon>Bacteria</taxon>
        <taxon>Pseudomonadati</taxon>
        <taxon>Pseudomonadota</taxon>
        <taxon>Alphaproteobacteria</taxon>
        <taxon>Rhodospirillales</taxon>
        <taxon>Rhodospirillaceae</taxon>
        <taxon>Pacificispira</taxon>
    </lineage>
</organism>
<dbReference type="RefSeq" id="WP_169623229.1">
    <property type="nucleotide sequence ID" value="NZ_JABBNT010000001.1"/>
</dbReference>
<accession>A0A7Y0DWI6</accession>
<keyword evidence="2" id="KW-0012">Acyltransferase</keyword>
<evidence type="ECO:0000313" key="5">
    <source>
        <dbReference type="Proteomes" id="UP000539372"/>
    </source>
</evidence>
<feature type="domain" description="N-acetyltransferase" evidence="3">
    <location>
        <begin position="4"/>
        <end position="178"/>
    </location>
</feature>
<dbReference type="GO" id="GO:0016747">
    <property type="term" value="F:acyltransferase activity, transferring groups other than amino-acyl groups"/>
    <property type="evidence" value="ECO:0007669"/>
    <property type="project" value="InterPro"/>
</dbReference>
<evidence type="ECO:0000256" key="1">
    <source>
        <dbReference type="ARBA" id="ARBA00022679"/>
    </source>
</evidence>
<dbReference type="PROSITE" id="PS51186">
    <property type="entry name" value="GNAT"/>
    <property type="match status" value="1"/>
</dbReference>
<dbReference type="InterPro" id="IPR000182">
    <property type="entry name" value="GNAT_dom"/>
</dbReference>
<dbReference type="PANTHER" id="PTHR43877">
    <property type="entry name" value="AMINOALKYLPHOSPHONATE N-ACETYLTRANSFERASE-RELATED-RELATED"/>
    <property type="match status" value="1"/>
</dbReference>
<name>A0A7Y0DWI6_9PROT</name>
<evidence type="ECO:0000313" key="4">
    <source>
        <dbReference type="EMBL" id="NMM42911.1"/>
    </source>
</evidence>
<reference evidence="4 5" key="1">
    <citation type="submission" date="2020-04" db="EMBL/GenBank/DDBJ databases">
        <title>Rhodospirillaceae bacterium KN72 isolated from deep sea.</title>
        <authorList>
            <person name="Zhang D.-C."/>
        </authorList>
    </citation>
    <scope>NUCLEOTIDE SEQUENCE [LARGE SCALE GENOMIC DNA]</scope>
    <source>
        <strain evidence="4 5">KN72</strain>
    </source>
</reference>
<comment type="caution">
    <text evidence="4">The sequence shown here is derived from an EMBL/GenBank/DDBJ whole genome shotgun (WGS) entry which is preliminary data.</text>
</comment>
<keyword evidence="5" id="KW-1185">Reference proteome</keyword>
<dbReference type="InterPro" id="IPR050832">
    <property type="entry name" value="Bact_Acetyltransf"/>
</dbReference>
<dbReference type="Gene3D" id="3.40.630.30">
    <property type="match status" value="1"/>
</dbReference>
<protein>
    <submittedName>
        <fullName evidence="4">GNAT family N-acetyltransferase</fullName>
    </submittedName>
</protein>
<evidence type="ECO:0000256" key="2">
    <source>
        <dbReference type="ARBA" id="ARBA00023315"/>
    </source>
</evidence>
<dbReference type="Proteomes" id="UP000539372">
    <property type="component" value="Unassembled WGS sequence"/>
</dbReference>
<dbReference type="AlphaFoldDB" id="A0A7Y0DWI6"/>
<proteinExistence type="predicted"/>
<sequence>MTAPILRELSATDLDAALPGLRDLLHACVAAGASISFIKPFRPEDASMFWKDSVFPGVQAGTCLLFDAEIDGRVVGSVQFDMNTPPNQHHRGEVRKLLVHPDCRRNGIAKLLMNRLEVAALANHRTLITLDTRTGDAAEPLYASLDYERAGTIPGFARDVASDRLDATTIFYKHLTRE</sequence>
<keyword evidence="1 4" id="KW-0808">Transferase</keyword>
<dbReference type="InterPro" id="IPR016181">
    <property type="entry name" value="Acyl_CoA_acyltransferase"/>
</dbReference>
<dbReference type="PANTHER" id="PTHR43877:SF2">
    <property type="entry name" value="AMINOALKYLPHOSPHONATE N-ACETYLTRANSFERASE-RELATED"/>
    <property type="match status" value="1"/>
</dbReference>
<dbReference type="EMBL" id="JABBNT010000001">
    <property type="protein sequence ID" value="NMM42911.1"/>
    <property type="molecule type" value="Genomic_DNA"/>
</dbReference>
<gene>
    <name evidence="4" type="ORF">HH303_00370</name>
</gene>